<dbReference type="GO" id="GO:0008270">
    <property type="term" value="F:zinc ion binding"/>
    <property type="evidence" value="ECO:0007669"/>
    <property type="project" value="InterPro"/>
</dbReference>
<gene>
    <name evidence="15 17" type="ORF">BDZ99DRAFT_374868</name>
</gene>
<keyword evidence="7 11" id="KW-0648">Protein biosynthesis</keyword>
<dbReference type="RefSeq" id="XP_033584094.1">
    <property type="nucleotide sequence ID" value="XM_033714942.1"/>
</dbReference>
<dbReference type="PRINTS" id="PR00987">
    <property type="entry name" value="TRNASYNTHGLU"/>
</dbReference>
<dbReference type="Proteomes" id="UP000504636">
    <property type="component" value="Unplaced"/>
</dbReference>
<dbReference type="Gene3D" id="1.10.10.350">
    <property type="match status" value="1"/>
</dbReference>
<dbReference type="OrthoDB" id="428822at2759"/>
<dbReference type="InterPro" id="IPR008925">
    <property type="entry name" value="aa_tRNA-synth_I_cd-bd_sf"/>
</dbReference>
<dbReference type="EMBL" id="MU003692">
    <property type="protein sequence ID" value="KAF2817130.1"/>
    <property type="molecule type" value="Genomic_DNA"/>
</dbReference>
<dbReference type="InterPro" id="IPR014729">
    <property type="entry name" value="Rossmann-like_a/b/a_fold"/>
</dbReference>
<dbReference type="SUPFAM" id="SSF48163">
    <property type="entry name" value="An anticodon-binding domain of class I aminoacyl-tRNA synthetases"/>
    <property type="match status" value="1"/>
</dbReference>
<evidence type="ECO:0000256" key="11">
    <source>
        <dbReference type="RuleBase" id="RU363037"/>
    </source>
</evidence>
<keyword evidence="8 11" id="KW-0030">Aminoacyl-tRNA synthetase</keyword>
<comment type="similarity">
    <text evidence="2">Belongs to the class-I aminoacyl-tRNA synthetase family. Glutamate--tRNA ligase type 1 subfamily.</text>
</comment>
<dbReference type="GO" id="GO:0000049">
    <property type="term" value="F:tRNA binding"/>
    <property type="evidence" value="ECO:0007669"/>
    <property type="project" value="InterPro"/>
</dbReference>
<feature type="domain" description="Aminoacyl-tRNA synthetase class I anticodon-binding" evidence="14">
    <location>
        <begin position="435"/>
        <end position="545"/>
    </location>
</feature>
<dbReference type="HAMAP" id="MF_00022">
    <property type="entry name" value="Glu_tRNA_synth_type1"/>
    <property type="match status" value="1"/>
</dbReference>
<dbReference type="InterPro" id="IPR033910">
    <property type="entry name" value="GluRS_core"/>
</dbReference>
<dbReference type="PANTHER" id="PTHR43311">
    <property type="entry name" value="GLUTAMATE--TRNA LIGASE"/>
    <property type="match status" value="1"/>
</dbReference>
<dbReference type="FunFam" id="3.40.50.620:FF:000045">
    <property type="entry name" value="Glutamate--tRNA ligase, mitochondrial"/>
    <property type="match status" value="1"/>
</dbReference>
<feature type="domain" description="Glutamyl/glutaminyl-tRNA synthetase class Ib catalytic" evidence="13">
    <location>
        <begin position="59"/>
        <end position="376"/>
    </location>
</feature>
<evidence type="ECO:0000259" key="13">
    <source>
        <dbReference type="Pfam" id="PF00749"/>
    </source>
</evidence>
<comment type="subcellular location">
    <subcellularLocation>
        <location evidence="1">Mitochondrion</location>
    </subcellularLocation>
</comment>
<keyword evidence="16" id="KW-1185">Reference proteome</keyword>
<dbReference type="CDD" id="cd00808">
    <property type="entry name" value="GluRS_core"/>
    <property type="match status" value="1"/>
</dbReference>
<keyword evidence="4 11" id="KW-0436">Ligase</keyword>
<dbReference type="InterPro" id="IPR004527">
    <property type="entry name" value="Glu-tRNA-ligase_bac/mito"/>
</dbReference>
<evidence type="ECO:0000256" key="1">
    <source>
        <dbReference type="ARBA" id="ARBA00004173"/>
    </source>
</evidence>
<dbReference type="AlphaFoldDB" id="A0A6A6Z7Z2"/>
<dbReference type="InterPro" id="IPR045462">
    <property type="entry name" value="aa-tRNA-synth_I_cd-bd"/>
</dbReference>
<dbReference type="Pfam" id="PF00749">
    <property type="entry name" value="tRNA-synt_1c"/>
    <property type="match status" value="1"/>
</dbReference>
<evidence type="ECO:0000256" key="3">
    <source>
        <dbReference type="ARBA" id="ARBA00012835"/>
    </source>
</evidence>
<evidence type="ECO:0000313" key="17">
    <source>
        <dbReference type="RefSeq" id="XP_033584094.1"/>
    </source>
</evidence>
<name>A0A6A6Z7Z2_9PEZI</name>
<evidence type="ECO:0000256" key="6">
    <source>
        <dbReference type="ARBA" id="ARBA00022840"/>
    </source>
</evidence>
<dbReference type="SUPFAM" id="SSF52374">
    <property type="entry name" value="Nucleotidylyl transferase"/>
    <property type="match status" value="1"/>
</dbReference>
<dbReference type="PANTHER" id="PTHR43311:SF2">
    <property type="entry name" value="GLUTAMATE--TRNA LIGASE, MITOCHONDRIAL-RELATED"/>
    <property type="match status" value="1"/>
</dbReference>
<dbReference type="Gene3D" id="3.40.50.620">
    <property type="entry name" value="HUPs"/>
    <property type="match status" value="1"/>
</dbReference>
<dbReference type="NCBIfam" id="TIGR00464">
    <property type="entry name" value="gltX_bact"/>
    <property type="match status" value="1"/>
</dbReference>
<dbReference type="InterPro" id="IPR020751">
    <property type="entry name" value="aa-tRNA-synth_I_codon-bd_sub2"/>
</dbReference>
<dbReference type="GO" id="GO:0004818">
    <property type="term" value="F:glutamate-tRNA ligase activity"/>
    <property type="evidence" value="ECO:0007669"/>
    <property type="project" value="UniProtKB-EC"/>
</dbReference>
<evidence type="ECO:0000256" key="7">
    <source>
        <dbReference type="ARBA" id="ARBA00022917"/>
    </source>
</evidence>
<dbReference type="GeneID" id="54455835"/>
<reference evidence="15 17" key="1">
    <citation type="journal article" date="2020" name="Stud. Mycol.">
        <title>101 Dothideomycetes genomes: a test case for predicting lifestyles and emergence of pathogens.</title>
        <authorList>
            <person name="Haridas S."/>
            <person name="Albert R."/>
            <person name="Binder M."/>
            <person name="Bloem J."/>
            <person name="Labutti K."/>
            <person name="Salamov A."/>
            <person name="Andreopoulos B."/>
            <person name="Baker S."/>
            <person name="Barry K."/>
            <person name="Bills G."/>
            <person name="Bluhm B."/>
            <person name="Cannon C."/>
            <person name="Castanera R."/>
            <person name="Culley D."/>
            <person name="Daum C."/>
            <person name="Ezra D."/>
            <person name="Gonzalez J."/>
            <person name="Henrissat B."/>
            <person name="Kuo A."/>
            <person name="Liang C."/>
            <person name="Lipzen A."/>
            <person name="Lutzoni F."/>
            <person name="Magnuson J."/>
            <person name="Mondo S."/>
            <person name="Nolan M."/>
            <person name="Ohm R."/>
            <person name="Pangilinan J."/>
            <person name="Park H.-J."/>
            <person name="Ramirez L."/>
            <person name="Alfaro M."/>
            <person name="Sun H."/>
            <person name="Tritt A."/>
            <person name="Yoshinaga Y."/>
            <person name="Zwiers L.-H."/>
            <person name="Turgeon B."/>
            <person name="Goodwin S."/>
            <person name="Spatafora J."/>
            <person name="Crous P."/>
            <person name="Grigoriev I."/>
        </authorList>
    </citation>
    <scope>NUCLEOTIDE SEQUENCE</scope>
    <source>
        <strain evidence="15 17">CBS 304.34</strain>
    </source>
</reference>
<keyword evidence="5 11" id="KW-0547">Nucleotide-binding</keyword>
<reference evidence="17" key="2">
    <citation type="submission" date="2020-04" db="EMBL/GenBank/DDBJ databases">
        <authorList>
            <consortium name="NCBI Genome Project"/>
        </authorList>
    </citation>
    <scope>NUCLEOTIDE SEQUENCE</scope>
    <source>
        <strain evidence="17">CBS 304.34</strain>
    </source>
</reference>
<feature type="region of interest" description="Disordered" evidence="12">
    <location>
        <begin position="34"/>
        <end position="58"/>
    </location>
</feature>
<dbReference type="GO" id="GO:0005739">
    <property type="term" value="C:mitochondrion"/>
    <property type="evidence" value="ECO:0007669"/>
    <property type="project" value="UniProtKB-SubCell"/>
</dbReference>
<dbReference type="InterPro" id="IPR020058">
    <property type="entry name" value="Glu/Gln-tRNA-synth_Ib_cat-dom"/>
</dbReference>
<sequence>MIMLNYLARQSRPGAFTCISCLAQLSRAWKRTNSTSGSESHLRIPKSPRKLELPSSPARTRFAPSPTGYLHLGSLRTALYNYLLAKRTGGQFLLRIEDTDQKRTIPNAEKRLLEDLRWAGLEWDEGPEVGGPYGPYKQSERTTLYQEHAEKLLSSGHAYRCFCTSQRLAELAKLRTEQNLSPDYDRTCAGISKDESKERAAKGEAHVVRLKVPDVYPEFNDLVYKKVGNTKRIGANDGYEDPVLLKSDGLPTYHLANVVDDHHMKITHVIRGTEWLPATPKHLVMYQAFGWTPPEFAHVGLLVDDKGNKLSKRNFDTDIASFRDKSGVFPEALSNFVALLGWSHKNKTDVMTMNELVDNFVMKFTKGNSTVTLGKLWFLQQKHAIRRIDAGGPPFDKMVDDVVAIVEKDLDSAKYEVILGKRNLREYVASIVRSAAKKEWSTPKAFVEQCDYFFTLPEPPSAHQDVALSLPFIQAIKTLPQDQPWDSEPIKHAIKAGMSNWCTTEGRSEKEGYQLLRGLVANGKHGPGVHEIMTILGREETFRRLGAEAFGEQASSKT</sequence>
<dbReference type="InterPro" id="IPR000924">
    <property type="entry name" value="Glu/Gln-tRNA-synth"/>
</dbReference>
<evidence type="ECO:0000313" key="15">
    <source>
        <dbReference type="EMBL" id="KAF2817130.1"/>
    </source>
</evidence>
<accession>A0A6A6Z7Z2</accession>
<dbReference type="Pfam" id="PF19269">
    <property type="entry name" value="Anticodon_2"/>
    <property type="match status" value="1"/>
</dbReference>
<evidence type="ECO:0000313" key="16">
    <source>
        <dbReference type="Proteomes" id="UP000504636"/>
    </source>
</evidence>
<evidence type="ECO:0000259" key="14">
    <source>
        <dbReference type="Pfam" id="PF19269"/>
    </source>
</evidence>
<evidence type="ECO:0000256" key="9">
    <source>
        <dbReference type="ARBA" id="ARBA00030865"/>
    </source>
</evidence>
<dbReference type="GO" id="GO:0005524">
    <property type="term" value="F:ATP binding"/>
    <property type="evidence" value="ECO:0007669"/>
    <property type="project" value="UniProtKB-KW"/>
</dbReference>
<keyword evidence="6 11" id="KW-0067">ATP-binding</keyword>
<dbReference type="EC" id="6.1.1.17" evidence="3"/>
<protein>
    <recommendedName>
        <fullName evidence="10">Glutamate--tRNA ligase, mitochondrial</fullName>
        <ecNumber evidence="3">6.1.1.17</ecNumber>
    </recommendedName>
    <alternativeName>
        <fullName evidence="9">Glutamyl-tRNA synthetase</fullName>
    </alternativeName>
</protein>
<evidence type="ECO:0000256" key="10">
    <source>
        <dbReference type="ARBA" id="ARBA00072917"/>
    </source>
</evidence>
<evidence type="ECO:0000256" key="2">
    <source>
        <dbReference type="ARBA" id="ARBA00007894"/>
    </source>
</evidence>
<evidence type="ECO:0000256" key="4">
    <source>
        <dbReference type="ARBA" id="ARBA00022598"/>
    </source>
</evidence>
<evidence type="ECO:0000256" key="12">
    <source>
        <dbReference type="SAM" id="MobiDB-lite"/>
    </source>
</evidence>
<proteinExistence type="inferred from homology"/>
<reference evidence="17" key="3">
    <citation type="submission" date="2025-04" db="UniProtKB">
        <authorList>
            <consortium name="RefSeq"/>
        </authorList>
    </citation>
    <scope>IDENTIFICATION</scope>
    <source>
        <strain evidence="17">CBS 304.34</strain>
    </source>
</reference>
<evidence type="ECO:0000256" key="5">
    <source>
        <dbReference type="ARBA" id="ARBA00022741"/>
    </source>
</evidence>
<evidence type="ECO:0000256" key="8">
    <source>
        <dbReference type="ARBA" id="ARBA00023146"/>
    </source>
</evidence>
<dbReference type="GO" id="GO:0006424">
    <property type="term" value="P:glutamyl-tRNA aminoacylation"/>
    <property type="evidence" value="ECO:0007669"/>
    <property type="project" value="InterPro"/>
</dbReference>
<organism evidence="15">
    <name type="scientific">Mytilinidion resinicola</name>
    <dbReference type="NCBI Taxonomy" id="574789"/>
    <lineage>
        <taxon>Eukaryota</taxon>
        <taxon>Fungi</taxon>
        <taxon>Dikarya</taxon>
        <taxon>Ascomycota</taxon>
        <taxon>Pezizomycotina</taxon>
        <taxon>Dothideomycetes</taxon>
        <taxon>Pleosporomycetidae</taxon>
        <taxon>Mytilinidiales</taxon>
        <taxon>Mytilinidiaceae</taxon>
        <taxon>Mytilinidion</taxon>
    </lineage>
</organism>
<dbReference type="InterPro" id="IPR049940">
    <property type="entry name" value="GluQ/Sye"/>
</dbReference>